<dbReference type="InterPro" id="IPR006153">
    <property type="entry name" value="Cation/H_exchanger_TM"/>
</dbReference>
<reference evidence="13" key="1">
    <citation type="journal article" date="2019" name="Int. J. Syst. Evol. Microbiol.">
        <title>The Global Catalogue of Microorganisms (GCM) 10K type strain sequencing project: providing services to taxonomists for standard genome sequencing and annotation.</title>
        <authorList>
            <consortium name="The Broad Institute Genomics Platform"/>
            <consortium name="The Broad Institute Genome Sequencing Center for Infectious Disease"/>
            <person name="Wu L."/>
            <person name="Ma J."/>
        </authorList>
    </citation>
    <scope>NUCLEOTIDE SEQUENCE [LARGE SCALE GENOMIC DNA]</scope>
    <source>
        <strain evidence="13">CGMCC 1.12471</strain>
    </source>
</reference>
<comment type="caution">
    <text evidence="12">The sequence shown here is derived from an EMBL/GenBank/DDBJ whole genome shotgun (WGS) entry which is preliminary data.</text>
</comment>
<name>A0ABW4LEE8_9MICO</name>
<accession>A0ABW4LEE8</accession>
<evidence type="ECO:0000259" key="11">
    <source>
        <dbReference type="Pfam" id="PF00999"/>
    </source>
</evidence>
<keyword evidence="13" id="KW-1185">Reference proteome</keyword>
<dbReference type="Proteomes" id="UP001597347">
    <property type="component" value="Unassembled WGS sequence"/>
</dbReference>
<organism evidence="12 13">
    <name type="scientific">Amnibacterium endophyticum</name>
    <dbReference type="NCBI Taxonomy" id="2109337"/>
    <lineage>
        <taxon>Bacteria</taxon>
        <taxon>Bacillati</taxon>
        <taxon>Actinomycetota</taxon>
        <taxon>Actinomycetes</taxon>
        <taxon>Micrococcales</taxon>
        <taxon>Microbacteriaceae</taxon>
        <taxon>Amnibacterium</taxon>
    </lineage>
</organism>
<evidence type="ECO:0000313" key="12">
    <source>
        <dbReference type="EMBL" id="MFD1721893.1"/>
    </source>
</evidence>
<feature type="transmembrane region" description="Helical" evidence="10">
    <location>
        <begin position="180"/>
        <end position="198"/>
    </location>
</feature>
<evidence type="ECO:0000256" key="3">
    <source>
        <dbReference type="ARBA" id="ARBA00022475"/>
    </source>
</evidence>
<dbReference type="Pfam" id="PF00999">
    <property type="entry name" value="Na_H_Exchanger"/>
    <property type="match status" value="1"/>
</dbReference>
<evidence type="ECO:0000256" key="9">
    <source>
        <dbReference type="ARBA" id="ARBA00023201"/>
    </source>
</evidence>
<evidence type="ECO:0000256" key="2">
    <source>
        <dbReference type="ARBA" id="ARBA00022448"/>
    </source>
</evidence>
<keyword evidence="8 10" id="KW-0472">Membrane</keyword>
<evidence type="ECO:0000256" key="10">
    <source>
        <dbReference type="SAM" id="Phobius"/>
    </source>
</evidence>
<sequence length="552" mass="56792">MEIGIALAAAAMLVVAGAAALGPRLGIPAPLILVVLGVVVSLFGVGVTALPPELVLAGVLPPLLYASSVSLPAMDLRREFGTVSILSVVLVVVSALLLGGLFTLLIPGLPYAWGVALGAVVSPTDAVATSIVKGTPVSHRVTAILEGESLLNDASALVILRAAIAGAAGAVSFGGVVLQFAWAVLGAVVIGAVVGRLSLWLRARITDPTVSTVLSFTVPFVASLPAEGLRASGLVAAVAAGLVVGRRAPRVLSPRTRQNDANNWSSVSLVLEGAVFLLMGLQIAGIVDAAGGAATVGTALGLAAVAVVGTLVVRTAFVAPLLGLLAVNARRGPESRQRVERMQRQLESGEPVVVRTPLGRERRFDEPRGPGRRPFDRQGFQRRITQVLADIDYLASSRLGPKEGAVIVWAGMRGAVTVAAAQTIPEAAAGLTEDVRNLLVLVAFGTAALSLLLQGGTLAVLIRRLRPATDDPAQLDQERRKVLQLAKDAAAAVPAREGESPKQDRLRRLQASRAALLDARDLGVYDSAVLGHVLATVDSGQITLEMQGGPAG</sequence>
<dbReference type="PANTHER" id="PTHR10110:SF86">
    <property type="entry name" value="SODIUM_HYDROGEN EXCHANGER 7"/>
    <property type="match status" value="1"/>
</dbReference>
<keyword evidence="9" id="KW-0739">Sodium transport</keyword>
<keyword evidence="6" id="KW-0915">Sodium</keyword>
<evidence type="ECO:0000256" key="4">
    <source>
        <dbReference type="ARBA" id="ARBA00022692"/>
    </source>
</evidence>
<keyword evidence="4 10" id="KW-0812">Transmembrane</keyword>
<keyword evidence="5 10" id="KW-1133">Transmembrane helix</keyword>
<dbReference type="InterPro" id="IPR018422">
    <property type="entry name" value="Cation/H_exchanger_CPA1"/>
</dbReference>
<feature type="transmembrane region" description="Helical" evidence="10">
    <location>
        <begin position="266"/>
        <end position="287"/>
    </location>
</feature>
<dbReference type="RefSeq" id="WP_377934533.1">
    <property type="nucleotide sequence ID" value="NZ_JBHUEA010000014.1"/>
</dbReference>
<comment type="subcellular location">
    <subcellularLocation>
        <location evidence="1">Cell membrane</location>
        <topology evidence="1">Multi-pass membrane protein</topology>
    </subcellularLocation>
</comment>
<evidence type="ECO:0000256" key="6">
    <source>
        <dbReference type="ARBA" id="ARBA00023053"/>
    </source>
</evidence>
<proteinExistence type="predicted"/>
<feature type="transmembrane region" description="Helical" evidence="10">
    <location>
        <begin position="30"/>
        <end position="60"/>
    </location>
</feature>
<evidence type="ECO:0000313" key="13">
    <source>
        <dbReference type="Proteomes" id="UP001597347"/>
    </source>
</evidence>
<feature type="domain" description="Cation/H+ exchanger transmembrane" evidence="11">
    <location>
        <begin position="14"/>
        <end position="329"/>
    </location>
</feature>
<dbReference type="PANTHER" id="PTHR10110">
    <property type="entry name" value="SODIUM/HYDROGEN EXCHANGER"/>
    <property type="match status" value="1"/>
</dbReference>
<evidence type="ECO:0000256" key="7">
    <source>
        <dbReference type="ARBA" id="ARBA00023065"/>
    </source>
</evidence>
<keyword evidence="7" id="KW-0406">Ion transport</keyword>
<protein>
    <submittedName>
        <fullName evidence="12">Cation:proton antiporter</fullName>
    </submittedName>
</protein>
<keyword evidence="3" id="KW-1003">Cell membrane</keyword>
<gene>
    <name evidence="12" type="ORF">ACFSBI_10045</name>
</gene>
<evidence type="ECO:0000256" key="8">
    <source>
        <dbReference type="ARBA" id="ARBA00023136"/>
    </source>
</evidence>
<evidence type="ECO:0000256" key="5">
    <source>
        <dbReference type="ARBA" id="ARBA00022989"/>
    </source>
</evidence>
<feature type="transmembrane region" description="Helical" evidence="10">
    <location>
        <begin position="80"/>
        <end position="105"/>
    </location>
</feature>
<dbReference type="Gene3D" id="6.10.140.1330">
    <property type="match status" value="1"/>
</dbReference>
<evidence type="ECO:0000256" key="1">
    <source>
        <dbReference type="ARBA" id="ARBA00004651"/>
    </source>
</evidence>
<feature type="transmembrane region" description="Helical" evidence="10">
    <location>
        <begin position="437"/>
        <end position="462"/>
    </location>
</feature>
<dbReference type="EMBL" id="JBHUEA010000014">
    <property type="protein sequence ID" value="MFD1721893.1"/>
    <property type="molecule type" value="Genomic_DNA"/>
</dbReference>
<feature type="transmembrane region" description="Helical" evidence="10">
    <location>
        <begin position="299"/>
        <end position="327"/>
    </location>
</feature>
<keyword evidence="2" id="KW-0813">Transport</keyword>